<dbReference type="PANTHER" id="PTHR43308">
    <property type="entry name" value="OUTER MEMBRANE PROTEIN ALPHA-RELATED"/>
    <property type="match status" value="1"/>
</dbReference>
<feature type="domain" description="SLH" evidence="1">
    <location>
        <begin position="107"/>
        <end position="168"/>
    </location>
</feature>
<reference evidence="3" key="1">
    <citation type="submission" date="2016-10" db="EMBL/GenBank/DDBJ databases">
        <authorList>
            <person name="Varghese N."/>
            <person name="Submissions S."/>
        </authorList>
    </citation>
    <scope>NUCLEOTIDE SEQUENCE [LARGE SCALE GENOMIC DNA]</scope>
    <source>
        <strain evidence="3">CGMCC 1.10223</strain>
    </source>
</reference>
<protein>
    <submittedName>
        <fullName evidence="2">S-layer homology domain-containing protein</fullName>
    </submittedName>
</protein>
<gene>
    <name evidence="2" type="ORF">SAMN04487969_11293</name>
</gene>
<dbReference type="EMBL" id="FONN01000012">
    <property type="protein sequence ID" value="SFF04963.1"/>
    <property type="molecule type" value="Genomic_DNA"/>
</dbReference>
<dbReference type="OrthoDB" id="663332at2"/>
<proteinExistence type="predicted"/>
<dbReference type="InterPro" id="IPR001119">
    <property type="entry name" value="SLH_dom"/>
</dbReference>
<organism evidence="2 3">
    <name type="scientific">Paenibacillus algorifonticola</name>
    <dbReference type="NCBI Taxonomy" id="684063"/>
    <lineage>
        <taxon>Bacteria</taxon>
        <taxon>Bacillati</taxon>
        <taxon>Bacillota</taxon>
        <taxon>Bacilli</taxon>
        <taxon>Bacillales</taxon>
        <taxon>Paenibacillaceae</taxon>
        <taxon>Paenibacillus</taxon>
    </lineage>
</organism>
<dbReference type="InterPro" id="IPR051465">
    <property type="entry name" value="Cell_Envelope_Struct_Comp"/>
</dbReference>
<evidence type="ECO:0000313" key="2">
    <source>
        <dbReference type="EMBL" id="SFF04963.1"/>
    </source>
</evidence>
<evidence type="ECO:0000259" key="1">
    <source>
        <dbReference type="PROSITE" id="PS51272"/>
    </source>
</evidence>
<dbReference type="Proteomes" id="UP000183410">
    <property type="component" value="Unassembled WGS sequence"/>
</dbReference>
<dbReference type="PROSITE" id="PS51272">
    <property type="entry name" value="SLH"/>
    <property type="match status" value="2"/>
</dbReference>
<dbReference type="PANTHER" id="PTHR43308:SF5">
    <property type="entry name" value="S-LAYER PROTEIN _ PEPTIDOGLYCAN ENDO-BETA-N-ACETYLGLUCOSAMINIDASE"/>
    <property type="match status" value="1"/>
</dbReference>
<name>A0A1I2FIY3_9BACL</name>
<keyword evidence="3" id="KW-1185">Reference proteome</keyword>
<dbReference type="Pfam" id="PF00395">
    <property type="entry name" value="SLH"/>
    <property type="match status" value="3"/>
</dbReference>
<feature type="domain" description="SLH" evidence="1">
    <location>
        <begin position="36"/>
        <end position="99"/>
    </location>
</feature>
<sequence length="168" mass="18170">MKGTGDNTFSPNRDITRSEFSEIVVVGLGLMGLDIPENNFSDVPASAWYENSVAIASEFGIVRGYSNGLFNGNQEITREQGIVMIARAYNLINPQPALSEERIDSLLAGYGDAASVAGWARQDVARLIEADILQGQGQMQLNPKANITRAEVAALVARLLKTTDLIDK</sequence>
<accession>A0A1I2FIY3</accession>
<evidence type="ECO:0000313" key="3">
    <source>
        <dbReference type="Proteomes" id="UP000183410"/>
    </source>
</evidence>
<dbReference type="AlphaFoldDB" id="A0A1I2FIY3"/>
<dbReference type="RefSeq" id="WP_046232371.1">
    <property type="nucleotide sequence ID" value="NZ_FONN01000012.1"/>
</dbReference>